<evidence type="ECO:0000313" key="1">
    <source>
        <dbReference type="EMBL" id="PWK20284.1"/>
    </source>
</evidence>
<organism evidence="1 2">
    <name type="scientific">Arcicella aurantiaca</name>
    <dbReference type="NCBI Taxonomy" id="591202"/>
    <lineage>
        <taxon>Bacteria</taxon>
        <taxon>Pseudomonadati</taxon>
        <taxon>Bacteroidota</taxon>
        <taxon>Cytophagia</taxon>
        <taxon>Cytophagales</taxon>
        <taxon>Flectobacillaceae</taxon>
        <taxon>Arcicella</taxon>
    </lineage>
</organism>
<dbReference type="EMBL" id="QGGO01000025">
    <property type="protein sequence ID" value="PWK20284.1"/>
    <property type="molecule type" value="Genomic_DNA"/>
</dbReference>
<dbReference type="AlphaFoldDB" id="A0A316DQL7"/>
<dbReference type="Proteomes" id="UP000245489">
    <property type="component" value="Unassembled WGS sequence"/>
</dbReference>
<proteinExistence type="predicted"/>
<sequence>MADYLYKDLPLKFNGGKSFENLQVGDTLEVRLVELECDFIFFWGKLNSVKCNKIELQLKPVNDAYGMTQVFIFL</sequence>
<reference evidence="1 2" key="1">
    <citation type="submission" date="2018-05" db="EMBL/GenBank/DDBJ databases">
        <title>Genomic Encyclopedia of Archaeal and Bacterial Type Strains, Phase II (KMG-II): from individual species to whole genera.</title>
        <authorList>
            <person name="Goeker M."/>
        </authorList>
    </citation>
    <scope>NUCLEOTIDE SEQUENCE [LARGE SCALE GENOMIC DNA]</scope>
    <source>
        <strain evidence="1 2">DSM 22214</strain>
    </source>
</reference>
<keyword evidence="2" id="KW-1185">Reference proteome</keyword>
<comment type="caution">
    <text evidence="1">The sequence shown here is derived from an EMBL/GenBank/DDBJ whole genome shotgun (WGS) entry which is preliminary data.</text>
</comment>
<accession>A0A316DQL7</accession>
<name>A0A316DQL7_9BACT</name>
<evidence type="ECO:0000313" key="2">
    <source>
        <dbReference type="Proteomes" id="UP000245489"/>
    </source>
</evidence>
<dbReference type="RefSeq" id="WP_109744496.1">
    <property type="nucleotide sequence ID" value="NZ_QGGO01000025.1"/>
</dbReference>
<gene>
    <name evidence="1" type="ORF">LV89_03827</name>
</gene>
<protein>
    <submittedName>
        <fullName evidence="1">Uncharacterized protein</fullName>
    </submittedName>
</protein>